<name>A0ACC2SMZ7_9FUNG</name>
<accession>A0ACC2SMZ7</accession>
<comment type="caution">
    <text evidence="1">The sequence shown here is derived from an EMBL/GenBank/DDBJ whole genome shotgun (WGS) entry which is preliminary data.</text>
</comment>
<keyword evidence="2" id="KW-1185">Reference proteome</keyword>
<reference evidence="1" key="1">
    <citation type="submission" date="2022-04" db="EMBL/GenBank/DDBJ databases">
        <title>Genome of the entomopathogenic fungus Entomophthora muscae.</title>
        <authorList>
            <person name="Elya C."/>
            <person name="Lovett B.R."/>
            <person name="Lee E."/>
            <person name="Macias A.M."/>
            <person name="Hajek A.E."/>
            <person name="De Bivort B.L."/>
            <person name="Kasson M.T."/>
            <person name="De Fine Licht H.H."/>
            <person name="Stajich J.E."/>
        </authorList>
    </citation>
    <scope>NUCLEOTIDE SEQUENCE</scope>
    <source>
        <strain evidence="1">Berkeley</strain>
    </source>
</reference>
<evidence type="ECO:0000313" key="1">
    <source>
        <dbReference type="EMBL" id="KAJ9063546.1"/>
    </source>
</evidence>
<protein>
    <submittedName>
        <fullName evidence="1">Uncharacterized protein</fullName>
    </submittedName>
</protein>
<sequence>MTPSMSAFSAATTDHQRISQEKWNPPPLVMNHLPKLEVGEIIDDKMKNTALQYPNLPLLALQAADVRDPLEGEQAPNLVGQGSYVNPCNDQTNGHSDHGKMA</sequence>
<evidence type="ECO:0000313" key="2">
    <source>
        <dbReference type="Proteomes" id="UP001165960"/>
    </source>
</evidence>
<gene>
    <name evidence="1" type="ORF">DSO57_1000124</name>
</gene>
<dbReference type="Proteomes" id="UP001165960">
    <property type="component" value="Unassembled WGS sequence"/>
</dbReference>
<dbReference type="EMBL" id="QTSX02004971">
    <property type="protein sequence ID" value="KAJ9063546.1"/>
    <property type="molecule type" value="Genomic_DNA"/>
</dbReference>
<organism evidence="1 2">
    <name type="scientific">Entomophthora muscae</name>
    <dbReference type="NCBI Taxonomy" id="34485"/>
    <lineage>
        <taxon>Eukaryota</taxon>
        <taxon>Fungi</taxon>
        <taxon>Fungi incertae sedis</taxon>
        <taxon>Zoopagomycota</taxon>
        <taxon>Entomophthoromycotina</taxon>
        <taxon>Entomophthoromycetes</taxon>
        <taxon>Entomophthorales</taxon>
        <taxon>Entomophthoraceae</taxon>
        <taxon>Entomophthora</taxon>
    </lineage>
</organism>
<proteinExistence type="predicted"/>